<comment type="caution">
    <text evidence="1">The sequence shown here is derived from an EMBL/GenBank/DDBJ whole genome shotgun (WGS) entry which is preliminary data.</text>
</comment>
<accession>A0A8S3FJC5</accession>
<gene>
    <name evidence="1" type="ORF">GIL414_LOCUS63787</name>
</gene>
<evidence type="ECO:0000313" key="1">
    <source>
        <dbReference type="EMBL" id="CAF5125819.1"/>
    </source>
</evidence>
<sequence>EAEIDWSGIDTVPVLYDPVLTSNGTHPNSISDALREAVLNGSTRP</sequence>
<name>A0A8S3FJC5_9BILA</name>
<organism evidence="1 2">
    <name type="scientific">Rotaria magnacalcarata</name>
    <dbReference type="NCBI Taxonomy" id="392030"/>
    <lineage>
        <taxon>Eukaryota</taxon>
        <taxon>Metazoa</taxon>
        <taxon>Spiralia</taxon>
        <taxon>Gnathifera</taxon>
        <taxon>Rotifera</taxon>
        <taxon>Eurotatoria</taxon>
        <taxon>Bdelloidea</taxon>
        <taxon>Philodinida</taxon>
        <taxon>Philodinidae</taxon>
        <taxon>Rotaria</taxon>
    </lineage>
</organism>
<protein>
    <submittedName>
        <fullName evidence="1">Uncharacterized protein</fullName>
    </submittedName>
</protein>
<dbReference type="EMBL" id="CAJOBJ010267874">
    <property type="protein sequence ID" value="CAF5125819.1"/>
    <property type="molecule type" value="Genomic_DNA"/>
</dbReference>
<evidence type="ECO:0000313" key="2">
    <source>
        <dbReference type="Proteomes" id="UP000681720"/>
    </source>
</evidence>
<reference evidence="1" key="1">
    <citation type="submission" date="2021-02" db="EMBL/GenBank/DDBJ databases">
        <authorList>
            <person name="Nowell W R."/>
        </authorList>
    </citation>
    <scope>NUCLEOTIDE SEQUENCE</scope>
</reference>
<proteinExistence type="predicted"/>
<feature type="non-terminal residue" evidence="1">
    <location>
        <position position="45"/>
    </location>
</feature>
<dbReference type="AlphaFoldDB" id="A0A8S3FJC5"/>
<dbReference type="Proteomes" id="UP000681720">
    <property type="component" value="Unassembled WGS sequence"/>
</dbReference>
<feature type="non-terminal residue" evidence="1">
    <location>
        <position position="1"/>
    </location>
</feature>